<gene>
    <name evidence="2" type="ORF">INT45_007937</name>
</gene>
<dbReference type="EMBL" id="JAEPRB010000039">
    <property type="protein sequence ID" value="KAG2224692.1"/>
    <property type="molecule type" value="Genomic_DNA"/>
</dbReference>
<evidence type="ECO:0000313" key="3">
    <source>
        <dbReference type="Proteomes" id="UP000646827"/>
    </source>
</evidence>
<feature type="region of interest" description="Disordered" evidence="1">
    <location>
        <begin position="74"/>
        <end position="97"/>
    </location>
</feature>
<comment type="caution">
    <text evidence="2">The sequence shown here is derived from an EMBL/GenBank/DDBJ whole genome shotgun (WGS) entry which is preliminary data.</text>
</comment>
<dbReference type="AlphaFoldDB" id="A0A8H7VMT0"/>
<feature type="region of interest" description="Disordered" evidence="1">
    <location>
        <begin position="115"/>
        <end position="137"/>
    </location>
</feature>
<sequence>MKKESLSPSMFSLIYDFVVGRKIPTTFTSTYDEKATKTIDSSLSTTTTTNVPTLISPARPNVYTSPIAIISTTTSTNKDDECPSLSSSLSSSSSSNSGSFGEEIGLAASLSDMLLSSSSETNEDNTTSNNSESSRSSLCSTMVLSNSVFSEEHNWDEMQKEWDRAQEKQVPSLETVPRPGREVRANGAHLRMIAAELNMMRANKIVCPLRPRYHLPRRTDQFVAMKPSPLRYDVANAT</sequence>
<reference evidence="2 3" key="1">
    <citation type="submission" date="2020-12" db="EMBL/GenBank/DDBJ databases">
        <title>Metabolic potential, ecology and presence of endohyphal bacteria is reflected in genomic diversity of Mucoromycotina.</title>
        <authorList>
            <person name="Muszewska A."/>
            <person name="Okrasinska A."/>
            <person name="Steczkiewicz K."/>
            <person name="Drgas O."/>
            <person name="Orlowska M."/>
            <person name="Perlinska-Lenart U."/>
            <person name="Aleksandrzak-Piekarczyk T."/>
            <person name="Szatraj K."/>
            <person name="Zielenkiewicz U."/>
            <person name="Pilsyk S."/>
            <person name="Malc E."/>
            <person name="Mieczkowski P."/>
            <person name="Kruszewska J.S."/>
            <person name="Biernat P."/>
            <person name="Pawlowska J."/>
        </authorList>
    </citation>
    <scope>NUCLEOTIDE SEQUENCE [LARGE SCALE GENOMIC DNA]</scope>
    <source>
        <strain evidence="2 3">CBS 142.35</strain>
    </source>
</reference>
<name>A0A8H7VMT0_9FUNG</name>
<feature type="compositionally biased region" description="Low complexity" evidence="1">
    <location>
        <begin position="84"/>
        <end position="97"/>
    </location>
</feature>
<organism evidence="2 3">
    <name type="scientific">Circinella minor</name>
    <dbReference type="NCBI Taxonomy" id="1195481"/>
    <lineage>
        <taxon>Eukaryota</taxon>
        <taxon>Fungi</taxon>
        <taxon>Fungi incertae sedis</taxon>
        <taxon>Mucoromycota</taxon>
        <taxon>Mucoromycotina</taxon>
        <taxon>Mucoromycetes</taxon>
        <taxon>Mucorales</taxon>
        <taxon>Lichtheimiaceae</taxon>
        <taxon>Circinella</taxon>
    </lineage>
</organism>
<proteinExistence type="predicted"/>
<keyword evidence="3" id="KW-1185">Reference proteome</keyword>
<dbReference type="OrthoDB" id="5573882at2759"/>
<dbReference type="Proteomes" id="UP000646827">
    <property type="component" value="Unassembled WGS sequence"/>
</dbReference>
<evidence type="ECO:0000256" key="1">
    <source>
        <dbReference type="SAM" id="MobiDB-lite"/>
    </source>
</evidence>
<evidence type="ECO:0000313" key="2">
    <source>
        <dbReference type="EMBL" id="KAG2224692.1"/>
    </source>
</evidence>
<accession>A0A8H7VMT0</accession>
<protein>
    <submittedName>
        <fullName evidence="2">Uncharacterized protein</fullName>
    </submittedName>
</protein>